<feature type="transmembrane region" description="Helical" evidence="2">
    <location>
        <begin position="269"/>
        <end position="288"/>
    </location>
</feature>
<protein>
    <recommendedName>
        <fullName evidence="5">Glycosyltransferase</fullName>
    </recommendedName>
</protein>
<evidence type="ECO:0000256" key="2">
    <source>
        <dbReference type="SAM" id="Phobius"/>
    </source>
</evidence>
<feature type="transmembrane region" description="Helical" evidence="2">
    <location>
        <begin position="617"/>
        <end position="637"/>
    </location>
</feature>
<name>A0A1Y2T3I2_9BIFI</name>
<evidence type="ECO:0000256" key="1">
    <source>
        <dbReference type="SAM" id="MobiDB-lite"/>
    </source>
</evidence>
<sequence>MGRAQGARERLMSRTDAAAHSSTRRHKILPMTSSRNRTALFALVCAIILVTLEVAVFNIGTWLSPAANAAVTCQLSELSSRTSTQSSHSSCTSTLDGASLNDGILTIHDFGATLTLTVPKDAADRGIRTLSFAPGQPGQNTTSSGTSSSSEKTASSFFSSLTIGEKTVTLRADRPTFIFLPDAVTNQIRQTGRLALHFLSGSKSTPSLDQNTPTRIPLSSVTLNARKPFHISLTRLTFLAIIAALVWALRPRSRLHATVLDPSSRAQKLAFWLLFAAPIAILSLVQVANNGFFVGTDQWHDAHNYIYSYRHYILVAESILEGHPWVNLPVDPAFDALVNPYDPQLRNTILAQDPSPRIYWDFAFYNHHWYSYFGVLPALAFYLPFHAIFGQWPSIFTIILPLMAASIILLSATTIRFIHRYFPEASVAHSIIALITLLIGLNFLPLVAATTIYVVAFSSALFVSSLGLFIWMRVSPERSKRENRIRMAAGSLLLALSVACRPTFIFMAILVLPIFLELVWGTRLLDVAREALVCILPAVLGLLPALWYNVWRFGSVFNFGAQYQITVTDMRHLHPTWLATLEGMGYYLFTPLHFNPNAPYLETPHILTSTWIHRETIIAGFFVFTPVVFVALLSVLLPSVRRALKPRFLWLYPVCGTLMGLFLCMFITRSGGLAWRYYIDFSWAFVFGSFAPLMALLVQKKKRSTWLYAGLTIYQVLVLLLTVFIANRFGTLTQYAPSIWSSVTDALTLLP</sequence>
<keyword evidence="2" id="KW-0472">Membrane</keyword>
<feature type="transmembrane region" description="Helical" evidence="2">
    <location>
        <begin position="531"/>
        <end position="550"/>
    </location>
</feature>
<feature type="compositionally biased region" description="Basic and acidic residues" evidence="1">
    <location>
        <begin position="1"/>
        <end position="13"/>
    </location>
</feature>
<feature type="transmembrane region" description="Helical" evidence="2">
    <location>
        <begin position="705"/>
        <end position="726"/>
    </location>
</feature>
<feature type="region of interest" description="Disordered" evidence="1">
    <location>
        <begin position="1"/>
        <end position="29"/>
    </location>
</feature>
<feature type="transmembrane region" description="Helical" evidence="2">
    <location>
        <begin position="451"/>
        <end position="472"/>
    </location>
</feature>
<feature type="transmembrane region" description="Helical" evidence="2">
    <location>
        <begin position="396"/>
        <end position="419"/>
    </location>
</feature>
<feature type="transmembrane region" description="Helical" evidence="2">
    <location>
        <begin position="649"/>
        <end position="669"/>
    </location>
</feature>
<dbReference type="AlphaFoldDB" id="A0A1Y2T3I2"/>
<dbReference type="Proteomes" id="UP000243540">
    <property type="component" value="Unassembled WGS sequence"/>
</dbReference>
<dbReference type="EMBL" id="NEKC01000002">
    <property type="protein sequence ID" value="OTA29990.1"/>
    <property type="molecule type" value="Genomic_DNA"/>
</dbReference>
<feature type="transmembrane region" description="Helical" evidence="2">
    <location>
        <begin position="492"/>
        <end position="519"/>
    </location>
</feature>
<comment type="caution">
    <text evidence="3">The sequence shown here is derived from an EMBL/GenBank/DDBJ whole genome shotgun (WGS) entry which is preliminary data.</text>
</comment>
<organism evidence="3 4">
    <name type="scientific">Alloscardovia macacae</name>
    <dbReference type="NCBI Taxonomy" id="1160091"/>
    <lineage>
        <taxon>Bacteria</taxon>
        <taxon>Bacillati</taxon>
        <taxon>Actinomycetota</taxon>
        <taxon>Actinomycetes</taxon>
        <taxon>Bifidobacteriales</taxon>
        <taxon>Bifidobacteriaceae</taxon>
        <taxon>Alloscardovia</taxon>
    </lineage>
</organism>
<accession>A0A1Y2T3I2</accession>
<gene>
    <name evidence="3" type="ORF">B9T39_01080</name>
</gene>
<feature type="compositionally biased region" description="Low complexity" evidence="1">
    <location>
        <begin position="141"/>
        <end position="152"/>
    </location>
</feature>
<proteinExistence type="predicted"/>
<keyword evidence="2" id="KW-1133">Transmembrane helix</keyword>
<evidence type="ECO:0008006" key="5">
    <source>
        <dbReference type="Google" id="ProtNLM"/>
    </source>
</evidence>
<evidence type="ECO:0000313" key="4">
    <source>
        <dbReference type="Proteomes" id="UP000243540"/>
    </source>
</evidence>
<feature type="transmembrane region" description="Helical" evidence="2">
    <location>
        <begin position="681"/>
        <end position="698"/>
    </location>
</feature>
<reference evidence="3 4" key="1">
    <citation type="submission" date="2017-04" db="EMBL/GenBank/DDBJ databases">
        <title>Draft genome sequences of Alloscardovia macacae UMA81211 and UMA81212 isolated from the feces of a rhesus macaque (Macaca mulatta).</title>
        <authorList>
            <person name="Albert K."/>
            <person name="Sela D.A."/>
        </authorList>
    </citation>
    <scope>NUCLEOTIDE SEQUENCE [LARGE SCALE GENOMIC DNA]</scope>
    <source>
        <strain evidence="3 4">UMA81212</strain>
    </source>
</reference>
<keyword evidence="2" id="KW-0812">Transmembrane</keyword>
<dbReference type="STRING" id="1160091.B9T39_01080"/>
<evidence type="ECO:0000313" key="3">
    <source>
        <dbReference type="EMBL" id="OTA29990.1"/>
    </source>
</evidence>
<feature type="region of interest" description="Disordered" evidence="1">
    <location>
        <begin position="129"/>
        <end position="152"/>
    </location>
</feature>
<feature type="transmembrane region" description="Helical" evidence="2">
    <location>
        <begin position="229"/>
        <end position="249"/>
    </location>
</feature>
<feature type="transmembrane region" description="Helical" evidence="2">
    <location>
        <begin position="425"/>
        <end position="444"/>
    </location>
</feature>